<dbReference type="EnsemblPlants" id="Pp3c2_29880V3.2">
    <property type="protein sequence ID" value="Pp3c2_29880V3.2"/>
    <property type="gene ID" value="Pp3c2_29880"/>
</dbReference>
<dbReference type="AlphaFoldDB" id="A0A7I4DE54"/>
<reference evidence="2 3" key="1">
    <citation type="journal article" date="2008" name="Science">
        <title>The Physcomitrella genome reveals evolutionary insights into the conquest of land by plants.</title>
        <authorList>
            <person name="Rensing S."/>
            <person name="Lang D."/>
            <person name="Zimmer A."/>
            <person name="Terry A."/>
            <person name="Salamov A."/>
            <person name="Shapiro H."/>
            <person name="Nishiyama T."/>
            <person name="Perroud P.-F."/>
            <person name="Lindquist E."/>
            <person name="Kamisugi Y."/>
            <person name="Tanahashi T."/>
            <person name="Sakakibara K."/>
            <person name="Fujita T."/>
            <person name="Oishi K."/>
            <person name="Shin-I T."/>
            <person name="Kuroki Y."/>
            <person name="Toyoda A."/>
            <person name="Suzuki Y."/>
            <person name="Hashimoto A."/>
            <person name="Yamaguchi K."/>
            <person name="Sugano A."/>
            <person name="Kohara Y."/>
            <person name="Fujiyama A."/>
            <person name="Anterola A."/>
            <person name="Aoki S."/>
            <person name="Ashton N."/>
            <person name="Barbazuk W.B."/>
            <person name="Barker E."/>
            <person name="Bennetzen J."/>
            <person name="Bezanilla M."/>
            <person name="Blankenship R."/>
            <person name="Cho S.H."/>
            <person name="Dutcher S."/>
            <person name="Estelle M."/>
            <person name="Fawcett J.A."/>
            <person name="Gundlach H."/>
            <person name="Hanada K."/>
            <person name="Heyl A."/>
            <person name="Hicks K.A."/>
            <person name="Hugh J."/>
            <person name="Lohr M."/>
            <person name="Mayer K."/>
            <person name="Melkozernov A."/>
            <person name="Murata T."/>
            <person name="Nelson D."/>
            <person name="Pils B."/>
            <person name="Prigge M."/>
            <person name="Reiss B."/>
            <person name="Renner T."/>
            <person name="Rombauts S."/>
            <person name="Rushton P."/>
            <person name="Sanderfoot A."/>
            <person name="Schween G."/>
            <person name="Shiu S.-H."/>
            <person name="Stueber K."/>
            <person name="Theodoulou F.L."/>
            <person name="Tu H."/>
            <person name="Van de Peer Y."/>
            <person name="Verrier P.J."/>
            <person name="Waters E."/>
            <person name="Wood A."/>
            <person name="Yang L."/>
            <person name="Cove D."/>
            <person name="Cuming A."/>
            <person name="Hasebe M."/>
            <person name="Lucas S."/>
            <person name="Mishler D.B."/>
            <person name="Reski R."/>
            <person name="Grigoriev I."/>
            <person name="Quatrano R.S."/>
            <person name="Boore J.L."/>
        </authorList>
    </citation>
    <scope>NUCLEOTIDE SEQUENCE [LARGE SCALE GENOMIC DNA]</scope>
    <source>
        <strain evidence="2 3">cv. Gransden 2004</strain>
    </source>
</reference>
<name>A0A7I4DE54_PHYPA</name>
<dbReference type="InParanoid" id="A0A7I4DE54"/>
<accession>A0A7I4DE54</accession>
<evidence type="ECO:0000256" key="1">
    <source>
        <dbReference type="SAM" id="SignalP"/>
    </source>
</evidence>
<organism evidence="2 3">
    <name type="scientific">Physcomitrium patens</name>
    <name type="common">Spreading-leaved earth moss</name>
    <name type="synonym">Physcomitrella patens</name>
    <dbReference type="NCBI Taxonomy" id="3218"/>
    <lineage>
        <taxon>Eukaryota</taxon>
        <taxon>Viridiplantae</taxon>
        <taxon>Streptophyta</taxon>
        <taxon>Embryophyta</taxon>
        <taxon>Bryophyta</taxon>
        <taxon>Bryophytina</taxon>
        <taxon>Bryopsida</taxon>
        <taxon>Funariidae</taxon>
        <taxon>Funariales</taxon>
        <taxon>Funariaceae</taxon>
        <taxon>Physcomitrium</taxon>
    </lineage>
</organism>
<feature type="signal peptide" evidence="1">
    <location>
        <begin position="1"/>
        <end position="16"/>
    </location>
</feature>
<reference evidence="2 3" key="2">
    <citation type="journal article" date="2018" name="Plant J.">
        <title>The Physcomitrella patens chromosome-scale assembly reveals moss genome structure and evolution.</title>
        <authorList>
            <person name="Lang D."/>
            <person name="Ullrich K.K."/>
            <person name="Murat F."/>
            <person name="Fuchs J."/>
            <person name="Jenkins J."/>
            <person name="Haas F.B."/>
            <person name="Piednoel M."/>
            <person name="Gundlach H."/>
            <person name="Van Bel M."/>
            <person name="Meyberg R."/>
            <person name="Vives C."/>
            <person name="Morata J."/>
            <person name="Symeonidi A."/>
            <person name="Hiss M."/>
            <person name="Muchero W."/>
            <person name="Kamisugi Y."/>
            <person name="Saleh O."/>
            <person name="Blanc G."/>
            <person name="Decker E.L."/>
            <person name="van Gessel N."/>
            <person name="Grimwood J."/>
            <person name="Hayes R.D."/>
            <person name="Graham S.W."/>
            <person name="Gunter L.E."/>
            <person name="McDaniel S.F."/>
            <person name="Hoernstein S.N.W."/>
            <person name="Larsson A."/>
            <person name="Li F.W."/>
            <person name="Perroud P.F."/>
            <person name="Phillips J."/>
            <person name="Ranjan P."/>
            <person name="Rokshar D.S."/>
            <person name="Rothfels C.J."/>
            <person name="Schneider L."/>
            <person name="Shu S."/>
            <person name="Stevenson D.W."/>
            <person name="Thummler F."/>
            <person name="Tillich M."/>
            <person name="Villarreal Aguilar J.C."/>
            <person name="Widiez T."/>
            <person name="Wong G.K."/>
            <person name="Wymore A."/>
            <person name="Zhang Y."/>
            <person name="Zimmer A.D."/>
            <person name="Quatrano R.S."/>
            <person name="Mayer K.F.X."/>
            <person name="Goodstein D."/>
            <person name="Casacuberta J.M."/>
            <person name="Vandepoele K."/>
            <person name="Reski R."/>
            <person name="Cuming A.C."/>
            <person name="Tuskan G.A."/>
            <person name="Maumus F."/>
            <person name="Salse J."/>
            <person name="Schmutz J."/>
            <person name="Rensing S.A."/>
        </authorList>
    </citation>
    <scope>NUCLEOTIDE SEQUENCE [LARGE SCALE GENOMIC DNA]</scope>
    <source>
        <strain evidence="2 3">cv. Gransden 2004</strain>
    </source>
</reference>
<sequence length="49" mass="5469">MGTLLVALLTPLATLADLLSIYEVLISEDIFHWYLAIESEYNSLIKNGT</sequence>
<dbReference type="Gramene" id="Pp3c2_29880V3.2">
    <property type="protein sequence ID" value="Pp3c2_29880V3.2"/>
    <property type="gene ID" value="Pp3c2_29880"/>
</dbReference>
<protein>
    <submittedName>
        <fullName evidence="2">Uncharacterized protein</fullName>
    </submittedName>
</protein>
<reference evidence="2" key="3">
    <citation type="submission" date="2020-12" db="UniProtKB">
        <authorList>
            <consortium name="EnsemblPlants"/>
        </authorList>
    </citation>
    <scope>IDENTIFICATION</scope>
</reference>
<feature type="chain" id="PRO_5029793373" evidence="1">
    <location>
        <begin position="17"/>
        <end position="49"/>
    </location>
</feature>
<dbReference type="EMBL" id="ABEU02000002">
    <property type="status" value="NOT_ANNOTATED_CDS"/>
    <property type="molecule type" value="Genomic_DNA"/>
</dbReference>
<keyword evidence="1" id="KW-0732">Signal</keyword>
<keyword evidence="3" id="KW-1185">Reference proteome</keyword>
<proteinExistence type="predicted"/>
<dbReference type="Proteomes" id="UP000006727">
    <property type="component" value="Chromosome 2"/>
</dbReference>
<evidence type="ECO:0000313" key="3">
    <source>
        <dbReference type="Proteomes" id="UP000006727"/>
    </source>
</evidence>
<evidence type="ECO:0000313" key="2">
    <source>
        <dbReference type="EnsemblPlants" id="Pp3c2_29880V3.2"/>
    </source>
</evidence>